<feature type="transmembrane region" description="Helical" evidence="1">
    <location>
        <begin position="12"/>
        <end position="34"/>
    </location>
</feature>
<evidence type="ECO:0000256" key="1">
    <source>
        <dbReference type="SAM" id="Phobius"/>
    </source>
</evidence>
<evidence type="ECO:0000313" key="3">
    <source>
        <dbReference type="Proteomes" id="UP000579945"/>
    </source>
</evidence>
<keyword evidence="1" id="KW-0812">Transmembrane</keyword>
<protein>
    <submittedName>
        <fullName evidence="2">Flagellar basal body-associated protein FliL</fullName>
    </submittedName>
</protein>
<dbReference type="AlphaFoldDB" id="A0A7W5YCE6"/>
<dbReference type="EMBL" id="JACIBV010000001">
    <property type="protein sequence ID" value="MBB3729248.1"/>
    <property type="molecule type" value="Genomic_DNA"/>
</dbReference>
<accession>A0A7W5YCE6</accession>
<organism evidence="2 3">
    <name type="scientific">Nonomuraea dietziae</name>
    <dbReference type="NCBI Taxonomy" id="65515"/>
    <lineage>
        <taxon>Bacteria</taxon>
        <taxon>Bacillati</taxon>
        <taxon>Actinomycetota</taxon>
        <taxon>Actinomycetes</taxon>
        <taxon>Streptosporangiales</taxon>
        <taxon>Streptosporangiaceae</taxon>
        <taxon>Nonomuraea</taxon>
    </lineage>
</organism>
<keyword evidence="2" id="KW-0966">Cell projection</keyword>
<keyword evidence="1" id="KW-1133">Transmembrane helix</keyword>
<sequence>MGEQPQNSGAKTLVIILVAMLAILGLIAGLAIWASSGG</sequence>
<comment type="caution">
    <text evidence="2">The sequence shown here is derived from an EMBL/GenBank/DDBJ whole genome shotgun (WGS) entry which is preliminary data.</text>
</comment>
<proteinExistence type="predicted"/>
<keyword evidence="3" id="KW-1185">Reference proteome</keyword>
<keyword evidence="1" id="KW-0472">Membrane</keyword>
<name>A0A7W5YCE6_9ACTN</name>
<gene>
    <name evidence="2" type="ORF">FHR33_005108</name>
</gene>
<reference evidence="2 3" key="1">
    <citation type="submission" date="2020-08" db="EMBL/GenBank/DDBJ databases">
        <title>Sequencing the genomes of 1000 actinobacteria strains.</title>
        <authorList>
            <person name="Klenk H.-P."/>
        </authorList>
    </citation>
    <scope>NUCLEOTIDE SEQUENCE [LARGE SCALE GENOMIC DNA]</scope>
    <source>
        <strain evidence="2 3">DSM 44320</strain>
    </source>
</reference>
<dbReference type="Proteomes" id="UP000579945">
    <property type="component" value="Unassembled WGS sequence"/>
</dbReference>
<evidence type="ECO:0000313" key="2">
    <source>
        <dbReference type="EMBL" id="MBB3729248.1"/>
    </source>
</evidence>
<keyword evidence="2" id="KW-0282">Flagellum</keyword>
<keyword evidence="2" id="KW-0969">Cilium</keyword>